<accession>A0ABS9Y889</accession>
<sequence length="173" mass="19593">MVTIVCLNLERDGGEDNPDGTLPQRWLDAHHHILKPLEADLVLRQEAKYSHLADNRRLKAAEKLLGMRGFLSPNGAGHNPTALFIRPETFPVAERRPYNPMFWRTPPTVVSARFADAPQSELMLMSWHAAFNSPRGREREADEITELIDRMEGRGGFIGGGDCNEYVRREVAF</sequence>
<dbReference type="RefSeq" id="WP_242766696.1">
    <property type="nucleotide sequence ID" value="NZ_JALDAY010000006.1"/>
</dbReference>
<protein>
    <recommendedName>
        <fullName evidence="3">Endonuclease/exonuclease/phosphatase</fullName>
    </recommendedName>
</protein>
<organism evidence="1 2">
    <name type="scientific">Streptomyces cylindrosporus</name>
    <dbReference type="NCBI Taxonomy" id="2927583"/>
    <lineage>
        <taxon>Bacteria</taxon>
        <taxon>Bacillati</taxon>
        <taxon>Actinomycetota</taxon>
        <taxon>Actinomycetes</taxon>
        <taxon>Kitasatosporales</taxon>
        <taxon>Streptomycetaceae</taxon>
        <taxon>Streptomyces</taxon>
    </lineage>
</organism>
<comment type="caution">
    <text evidence="1">The sequence shown here is derived from an EMBL/GenBank/DDBJ whole genome shotgun (WGS) entry which is preliminary data.</text>
</comment>
<dbReference type="EMBL" id="JALDAY010000006">
    <property type="protein sequence ID" value="MCI3273437.1"/>
    <property type="molecule type" value="Genomic_DNA"/>
</dbReference>
<keyword evidence="2" id="KW-1185">Reference proteome</keyword>
<proteinExistence type="predicted"/>
<evidence type="ECO:0000313" key="2">
    <source>
        <dbReference type="Proteomes" id="UP001165269"/>
    </source>
</evidence>
<reference evidence="1" key="1">
    <citation type="submission" date="2022-03" db="EMBL/GenBank/DDBJ databases">
        <title>Streptomyces 7R015 and 7R016 isolated from Barleria lupulina in Thailand.</title>
        <authorList>
            <person name="Kanchanasin P."/>
            <person name="Phongsopitanun W."/>
            <person name="Tanasupawat S."/>
        </authorList>
    </citation>
    <scope>NUCLEOTIDE SEQUENCE</scope>
    <source>
        <strain evidence="1">7R015</strain>
    </source>
</reference>
<evidence type="ECO:0000313" key="1">
    <source>
        <dbReference type="EMBL" id="MCI3273437.1"/>
    </source>
</evidence>
<name>A0ABS9Y889_9ACTN</name>
<dbReference type="Gene3D" id="3.60.10.10">
    <property type="entry name" value="Endonuclease/exonuclease/phosphatase"/>
    <property type="match status" value="1"/>
</dbReference>
<dbReference type="Proteomes" id="UP001165269">
    <property type="component" value="Unassembled WGS sequence"/>
</dbReference>
<dbReference type="InterPro" id="IPR036691">
    <property type="entry name" value="Endo/exonu/phosph_ase_sf"/>
</dbReference>
<dbReference type="SUPFAM" id="SSF56219">
    <property type="entry name" value="DNase I-like"/>
    <property type="match status" value="1"/>
</dbReference>
<evidence type="ECO:0008006" key="3">
    <source>
        <dbReference type="Google" id="ProtNLM"/>
    </source>
</evidence>
<gene>
    <name evidence="1" type="ORF">MQP27_20265</name>
</gene>